<feature type="compositionally biased region" description="Polar residues" evidence="1">
    <location>
        <begin position="327"/>
        <end position="339"/>
    </location>
</feature>
<evidence type="ECO:0000313" key="3">
    <source>
        <dbReference type="Proteomes" id="UP000092666"/>
    </source>
</evidence>
<feature type="region of interest" description="Disordered" evidence="1">
    <location>
        <begin position="55"/>
        <end position="81"/>
    </location>
</feature>
<dbReference type="EMBL" id="KI669500">
    <property type="protein sequence ID" value="OCF35048.1"/>
    <property type="molecule type" value="Genomic_DNA"/>
</dbReference>
<feature type="compositionally biased region" description="Low complexity" evidence="1">
    <location>
        <begin position="64"/>
        <end position="79"/>
    </location>
</feature>
<feature type="region of interest" description="Disordered" evidence="1">
    <location>
        <begin position="313"/>
        <end position="345"/>
    </location>
</feature>
<sequence>MASSSTTISLHDDNLPRGGHATTQLTLLTVGLSSTSVNGHCTTIIASTARPAPFSTPSSTLFNSPPTGLTSTGTTSSSPMIPRTDSYNGVMIFDHSLVQTQSLSRSTSQSSTLSHILRTPTSTSPQQRISIVLPTIPQSDHQEDEEELAHDVLPTRSPGPSSILEMDIQPKIPRHTVNLETSSLCQRNGEASSSFASSVPAIGRSYRQITLDFLQESEVTLDDRHSTGEARLTALARGEHVHSTFRPEQHRSDDRQDAYENGGAAHESDSDTESSSWSEILTSDDRYHSVWVTEYNSQLRSRDERKRNDKMLQRKFKPQDGADAIVSTVSQRDQTSSSGVVKRMKHEREKAWDWLKANREVNRGLQK</sequence>
<name>A0A1B9GVI6_9TREE</name>
<reference evidence="3" key="2">
    <citation type="submission" date="2013-12" db="EMBL/GenBank/DDBJ databases">
        <title>Evolution of pathogenesis and genome organization in the Tremellales.</title>
        <authorList>
            <person name="Cuomo C."/>
            <person name="Litvintseva A."/>
            <person name="Heitman J."/>
            <person name="Chen Y."/>
            <person name="Sun S."/>
            <person name="Springer D."/>
            <person name="Dromer F."/>
            <person name="Young S."/>
            <person name="Zeng Q."/>
            <person name="Chapman S."/>
            <person name="Gujja S."/>
            <person name="Saif S."/>
            <person name="Birren B."/>
        </authorList>
    </citation>
    <scope>NUCLEOTIDE SEQUENCE [LARGE SCALE GENOMIC DNA]</scope>
    <source>
        <strain evidence="3">BCC8398</strain>
    </source>
</reference>
<accession>A0A1B9GVI6</accession>
<organism evidence="2 3">
    <name type="scientific">Kwoniella heveanensis BCC8398</name>
    <dbReference type="NCBI Taxonomy" id="1296120"/>
    <lineage>
        <taxon>Eukaryota</taxon>
        <taxon>Fungi</taxon>
        <taxon>Dikarya</taxon>
        <taxon>Basidiomycota</taxon>
        <taxon>Agaricomycotina</taxon>
        <taxon>Tremellomycetes</taxon>
        <taxon>Tremellales</taxon>
        <taxon>Cryptococcaceae</taxon>
        <taxon>Kwoniella</taxon>
    </lineage>
</organism>
<reference evidence="2 3" key="1">
    <citation type="submission" date="2013-07" db="EMBL/GenBank/DDBJ databases">
        <title>The Genome Sequence of Cryptococcus heveanensis BCC8398.</title>
        <authorList>
            <consortium name="The Broad Institute Genome Sequencing Platform"/>
            <person name="Cuomo C."/>
            <person name="Litvintseva A."/>
            <person name="Chen Y."/>
            <person name="Heitman J."/>
            <person name="Sun S."/>
            <person name="Springer D."/>
            <person name="Dromer F."/>
            <person name="Young S.K."/>
            <person name="Zeng Q."/>
            <person name="Gargeya S."/>
            <person name="Fitzgerald M."/>
            <person name="Abouelleil A."/>
            <person name="Alvarado L."/>
            <person name="Berlin A.M."/>
            <person name="Chapman S.B."/>
            <person name="Dewar J."/>
            <person name="Goldberg J."/>
            <person name="Griggs A."/>
            <person name="Gujja S."/>
            <person name="Hansen M."/>
            <person name="Howarth C."/>
            <person name="Imamovic A."/>
            <person name="Larimer J."/>
            <person name="McCowan C."/>
            <person name="Murphy C."/>
            <person name="Pearson M."/>
            <person name="Priest M."/>
            <person name="Roberts A."/>
            <person name="Saif S."/>
            <person name="Shea T."/>
            <person name="Sykes S."/>
            <person name="Wortman J."/>
            <person name="Nusbaum C."/>
            <person name="Birren B."/>
        </authorList>
    </citation>
    <scope>NUCLEOTIDE SEQUENCE [LARGE SCALE GENOMIC DNA]</scope>
    <source>
        <strain evidence="2 3">BCC8398</strain>
    </source>
</reference>
<gene>
    <name evidence="2" type="ORF">I316_03088</name>
</gene>
<proteinExistence type="predicted"/>
<dbReference type="Proteomes" id="UP000092666">
    <property type="component" value="Unassembled WGS sequence"/>
</dbReference>
<feature type="region of interest" description="Disordered" evidence="1">
    <location>
        <begin position="236"/>
        <end position="277"/>
    </location>
</feature>
<keyword evidence="3" id="KW-1185">Reference proteome</keyword>
<dbReference type="AlphaFoldDB" id="A0A1B9GVI6"/>
<feature type="compositionally biased region" description="Basic and acidic residues" evidence="1">
    <location>
        <begin position="237"/>
        <end position="258"/>
    </location>
</feature>
<evidence type="ECO:0000256" key="1">
    <source>
        <dbReference type="SAM" id="MobiDB-lite"/>
    </source>
</evidence>
<protein>
    <submittedName>
        <fullName evidence="2">Uncharacterized protein</fullName>
    </submittedName>
</protein>
<evidence type="ECO:0000313" key="2">
    <source>
        <dbReference type="EMBL" id="OCF35048.1"/>
    </source>
</evidence>